<evidence type="ECO:0000256" key="2">
    <source>
        <dbReference type="SAM" id="SignalP"/>
    </source>
</evidence>
<dbReference type="EMBL" id="JAVKPH010000004">
    <property type="protein sequence ID" value="MDR5652012.1"/>
    <property type="molecule type" value="Genomic_DNA"/>
</dbReference>
<evidence type="ECO:0000313" key="3">
    <source>
        <dbReference type="EMBL" id="MDR5652012.1"/>
    </source>
</evidence>
<evidence type="ECO:0000313" key="4">
    <source>
        <dbReference type="Proteomes" id="UP001247754"/>
    </source>
</evidence>
<evidence type="ECO:0000256" key="1">
    <source>
        <dbReference type="SAM" id="MobiDB-lite"/>
    </source>
</evidence>
<keyword evidence="4" id="KW-1185">Reference proteome</keyword>
<gene>
    <name evidence="3" type="ORF">RGD00_05325</name>
</gene>
<feature type="chain" id="PRO_5047257841" evidence="2">
    <location>
        <begin position="25"/>
        <end position="233"/>
    </location>
</feature>
<accession>A0ABU1F562</accession>
<proteinExistence type="predicted"/>
<sequence length="233" mass="24229">MTITALRRALATSALAALAGTALAQDQSGPNAGPATQATESAVAQAALAQQLYATGVARDDALTVLAAARLAAGVTAEDGKREVTQQPIEGAPAGEEPDVADLPAEAADMFAKARELAAGDDALLALIEDAEAEGSRGRIGGAVRELSRLPGGYSDVYQIPYYGGVLAEIAIVGDGDSNLDVLVTDENGNTICYDVSYSDKVYCSWVPIWNGNFNVLVENNGRTRNSYYLMTN</sequence>
<reference evidence="3 4" key="1">
    <citation type="submission" date="2023-09" db="EMBL/GenBank/DDBJ databases">
        <title>Xinfangfangia sedmenti sp. nov., isolated the sedment.</title>
        <authorList>
            <person name="Xu L."/>
        </authorList>
    </citation>
    <scope>NUCLEOTIDE SEQUENCE [LARGE SCALE GENOMIC DNA]</scope>
    <source>
        <strain evidence="3 4">LG-4</strain>
    </source>
</reference>
<comment type="caution">
    <text evidence="3">The sequence shown here is derived from an EMBL/GenBank/DDBJ whole genome shotgun (WGS) entry which is preliminary data.</text>
</comment>
<feature type="signal peptide" evidence="2">
    <location>
        <begin position="1"/>
        <end position="24"/>
    </location>
</feature>
<dbReference type="Proteomes" id="UP001247754">
    <property type="component" value="Unassembled WGS sequence"/>
</dbReference>
<feature type="region of interest" description="Disordered" evidence="1">
    <location>
        <begin position="77"/>
        <end position="99"/>
    </location>
</feature>
<keyword evidence="2" id="KW-0732">Signal</keyword>
<organism evidence="3 4">
    <name type="scientific">Ruixingdingia sedimenti</name>
    <dbReference type="NCBI Taxonomy" id="3073604"/>
    <lineage>
        <taxon>Bacteria</taxon>
        <taxon>Pseudomonadati</taxon>
        <taxon>Pseudomonadota</taxon>
        <taxon>Alphaproteobacteria</taxon>
        <taxon>Rhodobacterales</taxon>
        <taxon>Paracoccaceae</taxon>
        <taxon>Ruixingdingia</taxon>
    </lineage>
</organism>
<dbReference type="RefSeq" id="WP_310456257.1">
    <property type="nucleotide sequence ID" value="NZ_JAVKPH010000004.1"/>
</dbReference>
<protein>
    <submittedName>
        <fullName evidence="3">Uncharacterized protein</fullName>
    </submittedName>
</protein>
<name>A0ABU1F562_9RHOB</name>